<protein>
    <submittedName>
        <fullName evidence="2">Uncharacterized protein</fullName>
    </submittedName>
</protein>
<evidence type="ECO:0000256" key="1">
    <source>
        <dbReference type="SAM" id="SignalP"/>
    </source>
</evidence>
<evidence type="ECO:0000313" key="3">
    <source>
        <dbReference type="Proteomes" id="UP000276133"/>
    </source>
</evidence>
<dbReference type="EMBL" id="REGN01006652">
    <property type="protein sequence ID" value="RNA08712.1"/>
    <property type="molecule type" value="Genomic_DNA"/>
</dbReference>
<name>A0A3M7QBW5_BRAPC</name>
<dbReference type="AlphaFoldDB" id="A0A3M7QBW5"/>
<proteinExistence type="predicted"/>
<comment type="caution">
    <text evidence="2">The sequence shown here is derived from an EMBL/GenBank/DDBJ whole genome shotgun (WGS) entry which is preliminary data.</text>
</comment>
<keyword evidence="3" id="KW-1185">Reference proteome</keyword>
<reference evidence="2 3" key="1">
    <citation type="journal article" date="2018" name="Sci. Rep.">
        <title>Genomic signatures of local adaptation to the degree of environmental predictability in rotifers.</title>
        <authorList>
            <person name="Franch-Gras L."/>
            <person name="Hahn C."/>
            <person name="Garcia-Roger E.M."/>
            <person name="Carmona M.J."/>
            <person name="Serra M."/>
            <person name="Gomez A."/>
        </authorList>
    </citation>
    <scope>NUCLEOTIDE SEQUENCE [LARGE SCALE GENOMIC DNA]</scope>
    <source>
        <strain evidence="2">HYR1</strain>
    </source>
</reference>
<gene>
    <name evidence="2" type="ORF">BpHYR1_021480</name>
</gene>
<sequence length="61" mass="6955">MRSQIKYFLMACILLQNAETDVFYFSFEKKISPTCKLHHGPAGSSIIGVNFDILDDQTSKR</sequence>
<feature type="chain" id="PRO_5018164768" evidence="1">
    <location>
        <begin position="21"/>
        <end position="61"/>
    </location>
</feature>
<dbReference type="Proteomes" id="UP000276133">
    <property type="component" value="Unassembled WGS sequence"/>
</dbReference>
<evidence type="ECO:0000313" key="2">
    <source>
        <dbReference type="EMBL" id="RNA08712.1"/>
    </source>
</evidence>
<organism evidence="2 3">
    <name type="scientific">Brachionus plicatilis</name>
    <name type="common">Marine rotifer</name>
    <name type="synonym">Brachionus muelleri</name>
    <dbReference type="NCBI Taxonomy" id="10195"/>
    <lineage>
        <taxon>Eukaryota</taxon>
        <taxon>Metazoa</taxon>
        <taxon>Spiralia</taxon>
        <taxon>Gnathifera</taxon>
        <taxon>Rotifera</taxon>
        <taxon>Eurotatoria</taxon>
        <taxon>Monogononta</taxon>
        <taxon>Pseudotrocha</taxon>
        <taxon>Ploima</taxon>
        <taxon>Brachionidae</taxon>
        <taxon>Brachionus</taxon>
    </lineage>
</organism>
<feature type="signal peptide" evidence="1">
    <location>
        <begin position="1"/>
        <end position="20"/>
    </location>
</feature>
<keyword evidence="1" id="KW-0732">Signal</keyword>
<accession>A0A3M7QBW5</accession>